<dbReference type="AlphaFoldDB" id="A0A559SWF9"/>
<dbReference type="InterPro" id="IPR009553">
    <property type="entry name" value="DUF1173"/>
</dbReference>
<accession>A0A559SWF9</accession>
<reference evidence="1 2" key="1">
    <citation type="submission" date="2019-06" db="EMBL/GenBank/DDBJ databases">
        <title>Pac Bio to generate improved reference genome sequences for organisms with transposon mutant libraries (support for FEBA project).</title>
        <authorList>
            <person name="Blow M."/>
        </authorList>
    </citation>
    <scope>NUCLEOTIDE SEQUENCE [LARGE SCALE GENOMIC DNA]</scope>
    <source>
        <strain evidence="1 2">USDA 1844</strain>
    </source>
</reference>
<protein>
    <submittedName>
        <fullName evidence="1">Uncharacterized protein DUF1173</fullName>
    </submittedName>
</protein>
<dbReference type="EMBL" id="VISO01000003">
    <property type="protein sequence ID" value="TVZ66690.1"/>
    <property type="molecule type" value="Genomic_DNA"/>
</dbReference>
<gene>
    <name evidence="1" type="ORF">BCL32_7093</name>
</gene>
<organism evidence="1 2">
    <name type="scientific">Rhizobium mongolense USDA 1844</name>
    <dbReference type="NCBI Taxonomy" id="1079460"/>
    <lineage>
        <taxon>Bacteria</taxon>
        <taxon>Pseudomonadati</taxon>
        <taxon>Pseudomonadota</taxon>
        <taxon>Alphaproteobacteria</taxon>
        <taxon>Hyphomicrobiales</taxon>
        <taxon>Rhizobiaceae</taxon>
        <taxon>Rhizobium/Agrobacterium group</taxon>
        <taxon>Rhizobium</taxon>
    </lineage>
</organism>
<dbReference type="Proteomes" id="UP000319824">
    <property type="component" value="Unassembled WGS sequence"/>
</dbReference>
<evidence type="ECO:0000313" key="2">
    <source>
        <dbReference type="Proteomes" id="UP000319824"/>
    </source>
</evidence>
<comment type="caution">
    <text evidence="1">The sequence shown here is derived from an EMBL/GenBank/DDBJ whole genome shotgun (WGS) entry which is preliminary data.</text>
</comment>
<evidence type="ECO:0000313" key="1">
    <source>
        <dbReference type="EMBL" id="TVZ66690.1"/>
    </source>
</evidence>
<proteinExistence type="predicted"/>
<dbReference type="Pfam" id="PF06666">
    <property type="entry name" value="DUF1173"/>
    <property type="match status" value="1"/>
</dbReference>
<name>A0A559SWF9_9HYPH</name>
<sequence length="434" mass="47999">MVSCYNSRNQFGAIALSGQTDGRNDVRQFLIVDRSVDEGSCELQALLACAYEQKLRPSCQCREPAVPMYIARFDGQYVVKRMPLTGRDHDPACPSYEPPYELSGLGPLVGNAIRLDETTGTAALAFDFSLSKRGSRAAAAPSGEPSDTIRNETKKLSLRAVLHYLWEVGELTEWTSLWSGRRGWGRVRGSLINAAKQMTTRGKPLSDILFVPEVFHAEDREGIAARRAAALSGLQAAGSGPRTLMLLVGEVKDSTPARDGWKISIRHMPFPFMIDDGAWRRLNTRYATELEIWRSNEAFHLVAIATFGISGAGIASVEEIALMVVNQNWIPFETVHEQRLLDRLADLRRKSVKSLRFNLSRDQPVVCVTLPEQCPVPVAMCVVPAGADEEYERTLAEMLAARPEMTPWIWRIADGDMPPLPVCHDGAAGRTTSE</sequence>